<organism evidence="3 4">
    <name type="scientific">Planococcus shenhongbingii</name>
    <dbReference type="NCBI Taxonomy" id="3058398"/>
    <lineage>
        <taxon>Bacteria</taxon>
        <taxon>Bacillati</taxon>
        <taxon>Bacillota</taxon>
        <taxon>Bacilli</taxon>
        <taxon>Bacillales</taxon>
        <taxon>Caryophanaceae</taxon>
        <taxon>Planococcus</taxon>
    </lineage>
</organism>
<dbReference type="InterPro" id="IPR036785">
    <property type="entry name" value="YkyA-like_sf"/>
</dbReference>
<keyword evidence="4" id="KW-1185">Reference proteome</keyword>
<feature type="chain" id="PRO_5046705797" evidence="2">
    <location>
        <begin position="19"/>
        <end position="214"/>
    </location>
</feature>
<feature type="coiled-coil region" evidence="1">
    <location>
        <begin position="42"/>
        <end position="119"/>
    </location>
</feature>
<feature type="coiled-coil region" evidence="1">
    <location>
        <begin position="160"/>
        <end position="187"/>
    </location>
</feature>
<dbReference type="Proteomes" id="UP001172142">
    <property type="component" value="Unassembled WGS sequence"/>
</dbReference>
<dbReference type="PROSITE" id="PS51257">
    <property type="entry name" value="PROKAR_LIPOPROTEIN"/>
    <property type="match status" value="1"/>
</dbReference>
<sequence>MKKSVLAAVFSSVLILSACSGPTASEQLDTVLKDTFDAEKTYRETQGDMEELEKNEQQLFESTMALTQEQQDKVKKQVEEARASADERLELLEIEKESMNEAQENFKKLDAVIEEADNTQIKEDLGSLKTTMTERYNSHDKFAAAYETLYNLQQELYTMLLDENAQLPELQEKAMEVNEQNTAVQETVAVFNDKTEQFNELKNGIIEKLEKEEQ</sequence>
<name>A0ABT8N9U3_9BACL</name>
<reference evidence="3 4" key="1">
    <citation type="submission" date="2023-07" db="EMBL/GenBank/DDBJ databases">
        <title>Novel species in genus Planococcus.</title>
        <authorList>
            <person name="Ning S."/>
        </authorList>
    </citation>
    <scope>NUCLEOTIDE SEQUENCE [LARGE SCALE GENOMIC DNA]</scope>
    <source>
        <strain evidence="3 4">N017</strain>
    </source>
</reference>
<dbReference type="RefSeq" id="WP_301854743.1">
    <property type="nucleotide sequence ID" value="NZ_JAUJWU010000001.1"/>
</dbReference>
<dbReference type="InterPro" id="IPR019454">
    <property type="entry name" value="Lipoprot_YkyA-like"/>
</dbReference>
<dbReference type="SUPFAM" id="SSF140423">
    <property type="entry name" value="MW0975(SA0943)-like"/>
    <property type="match status" value="1"/>
</dbReference>
<evidence type="ECO:0000256" key="2">
    <source>
        <dbReference type="SAM" id="SignalP"/>
    </source>
</evidence>
<dbReference type="EMBL" id="JAUJWU010000001">
    <property type="protein sequence ID" value="MDN7244325.1"/>
    <property type="molecule type" value="Genomic_DNA"/>
</dbReference>
<keyword evidence="1" id="KW-0175">Coiled coil</keyword>
<evidence type="ECO:0000256" key="1">
    <source>
        <dbReference type="SAM" id="Coils"/>
    </source>
</evidence>
<gene>
    <name evidence="3" type="ORF">QWY13_02380</name>
</gene>
<dbReference type="Gene3D" id="1.20.120.570">
    <property type="entry name" value="YkyA-like"/>
    <property type="match status" value="1"/>
</dbReference>
<comment type="caution">
    <text evidence="3">The sequence shown here is derived from an EMBL/GenBank/DDBJ whole genome shotgun (WGS) entry which is preliminary data.</text>
</comment>
<evidence type="ECO:0000313" key="4">
    <source>
        <dbReference type="Proteomes" id="UP001172142"/>
    </source>
</evidence>
<keyword evidence="2" id="KW-0732">Signal</keyword>
<evidence type="ECO:0000313" key="3">
    <source>
        <dbReference type="EMBL" id="MDN7244325.1"/>
    </source>
</evidence>
<proteinExistence type="predicted"/>
<feature type="signal peptide" evidence="2">
    <location>
        <begin position="1"/>
        <end position="18"/>
    </location>
</feature>
<accession>A0ABT8N9U3</accession>
<dbReference type="Pfam" id="PF10368">
    <property type="entry name" value="YkyA"/>
    <property type="match status" value="1"/>
</dbReference>
<protein>
    <submittedName>
        <fullName evidence="3">YkyA family protein</fullName>
    </submittedName>
</protein>